<proteinExistence type="predicted"/>
<organism evidence="1 2">
    <name type="scientific">Pseudomonas saponiphila</name>
    <dbReference type="NCBI Taxonomy" id="556534"/>
    <lineage>
        <taxon>Bacteria</taxon>
        <taxon>Pseudomonadati</taxon>
        <taxon>Pseudomonadota</taxon>
        <taxon>Gammaproteobacteria</taxon>
        <taxon>Pseudomonadales</taxon>
        <taxon>Pseudomonadaceae</taxon>
        <taxon>Pseudomonas</taxon>
    </lineage>
</organism>
<protein>
    <submittedName>
        <fullName evidence="1">Uncharacterized protein</fullName>
    </submittedName>
</protein>
<dbReference type="RefSeq" id="WP_092320824.1">
    <property type="nucleotide sequence ID" value="NZ_FNTJ01000003.1"/>
</dbReference>
<name>A0A1H4ZW46_9PSED</name>
<evidence type="ECO:0000313" key="1">
    <source>
        <dbReference type="EMBL" id="SED34105.1"/>
    </source>
</evidence>
<gene>
    <name evidence="1" type="ORF">SAMN05216178_6855</name>
</gene>
<evidence type="ECO:0000313" key="2">
    <source>
        <dbReference type="Proteomes" id="UP000198982"/>
    </source>
</evidence>
<dbReference type="Proteomes" id="UP000198982">
    <property type="component" value="Unassembled WGS sequence"/>
</dbReference>
<reference evidence="2" key="1">
    <citation type="submission" date="2016-10" db="EMBL/GenBank/DDBJ databases">
        <authorList>
            <person name="Varghese N."/>
            <person name="Submissions S."/>
        </authorList>
    </citation>
    <scope>NUCLEOTIDE SEQUENCE [LARGE SCALE GENOMIC DNA]</scope>
    <source>
        <strain evidence="2">DSM 9751</strain>
    </source>
</reference>
<dbReference type="EMBL" id="FNTJ01000003">
    <property type="protein sequence ID" value="SED34105.1"/>
    <property type="molecule type" value="Genomic_DNA"/>
</dbReference>
<sequence>MSHIEEHKAPQSIHSVFGPIAKSIAVGQLVQLDGWPQQAWAEVIQVTNSDAASGSLKIVRYSADGSSRFTEVVRPDQVRVCAGKFDIPPMDFISGSVDLCDGKLGIARRRWPVKISSAASIPESSPERLH</sequence>
<accession>A0A1H4ZW46</accession>
<dbReference type="AlphaFoldDB" id="A0A1H4ZW46"/>
<keyword evidence="2" id="KW-1185">Reference proteome</keyword>